<organism evidence="3">
    <name type="scientific">gut metagenome</name>
    <dbReference type="NCBI Taxonomy" id="749906"/>
    <lineage>
        <taxon>unclassified sequences</taxon>
        <taxon>metagenomes</taxon>
        <taxon>organismal metagenomes</taxon>
    </lineage>
</organism>
<evidence type="ECO:0000259" key="2">
    <source>
        <dbReference type="Pfam" id="PF17289"/>
    </source>
</evidence>
<proteinExistence type="predicted"/>
<dbReference type="AlphaFoldDB" id="J9C9J3"/>
<gene>
    <name evidence="3" type="ORF">EVA_15356</name>
</gene>
<reference evidence="3" key="1">
    <citation type="journal article" date="2012" name="PLoS ONE">
        <title>Gene sets for utilization of primary and secondary nutrition supplies in the distal gut of endangered iberian lynx.</title>
        <authorList>
            <person name="Alcaide M."/>
            <person name="Messina E."/>
            <person name="Richter M."/>
            <person name="Bargiela R."/>
            <person name="Peplies J."/>
            <person name="Huws S.A."/>
            <person name="Newbold C.J."/>
            <person name="Golyshin P.N."/>
            <person name="Simon M.A."/>
            <person name="Lopez G."/>
            <person name="Yakimov M.M."/>
            <person name="Ferrer M."/>
        </authorList>
    </citation>
    <scope>NUCLEOTIDE SEQUENCE</scope>
</reference>
<accession>J9C9J3</accession>
<keyword evidence="1" id="KW-1188">Viral release from host cell</keyword>
<evidence type="ECO:0000313" key="3">
    <source>
        <dbReference type="EMBL" id="EJW96540.1"/>
    </source>
</evidence>
<dbReference type="Pfam" id="PF17289">
    <property type="entry name" value="Terminase_6C"/>
    <property type="match status" value="1"/>
</dbReference>
<protein>
    <submittedName>
        <fullName evidence="3">Phage protein</fullName>
    </submittedName>
</protein>
<comment type="caution">
    <text evidence="3">The sequence shown here is derived from an EMBL/GenBank/DDBJ whole genome shotgun (WGS) entry which is preliminary data.</text>
</comment>
<dbReference type="Pfam" id="PF03237">
    <property type="entry name" value="Terminase_6N"/>
    <property type="match status" value="1"/>
</dbReference>
<feature type="domain" description="Terminase large subunit gp17-like C-terminal" evidence="2">
    <location>
        <begin position="395"/>
        <end position="482"/>
    </location>
</feature>
<name>J9C9J3_9ZZZZ</name>
<evidence type="ECO:0000256" key="1">
    <source>
        <dbReference type="ARBA" id="ARBA00022612"/>
    </source>
</evidence>
<sequence>MKSRQKSHGFNKADMTDNNELKLLELQRELFRRDAQESFPVFLDYIQPTYSRQWFHTLIARRCQQLYEGTLGKDRLMLFVPPQHGKSEIVSRKFPAWVLGRNPFAKIVGSSYSSDLAQQFSRSIQRTIDSREYSDLFPNTFLYQSKKCKNSVRKGWLRNADLFETVGYGGFYKAVGVCGGLTGTPVDLGIIDDPVKDSLEAFSQTYRDRVWYWYNDVFLTRLHNRSKILLIMTRWHEDDLAGRLLEQEADQWEVLSIPAIREDKEMKEDPRQIGEALWEERHSVERLREVERRSPRTFASLYQQRPTAPGGNIVRREWYGRVTQGEFHRIKGSEPIVFFVDTAYTDKQSGDPTGIIATCRIGNDLYITHAQKVLMKFPELVHFLPQYVREQGYTSQSSVRIEPKANGLSVIDQLQATTGLNVTKTPSPRESKETRLNAASPTIECGRVILVDGNWNEAYLDEVCGFPAKPHDEYVDLTCYAVDYHLNNPYRPINKARIARMIGR</sequence>
<dbReference type="EMBL" id="AMCI01005234">
    <property type="protein sequence ID" value="EJW96540.1"/>
    <property type="molecule type" value="Genomic_DNA"/>
</dbReference>
<dbReference type="InterPro" id="IPR035421">
    <property type="entry name" value="Terminase_6C"/>
</dbReference>
<dbReference type="Gene3D" id="3.30.420.240">
    <property type="match status" value="1"/>
</dbReference>